<dbReference type="GeneID" id="56393123"/>
<comment type="caution">
    <text evidence="1">The sequence shown here is derived from an EMBL/GenBank/DDBJ whole genome shotgun (WGS) entry which is preliminary data.</text>
</comment>
<evidence type="ECO:0000313" key="2">
    <source>
        <dbReference type="Proteomes" id="UP001597301"/>
    </source>
</evidence>
<dbReference type="NCBIfam" id="TIGR01637">
    <property type="entry name" value="phage_arpU"/>
    <property type="match status" value="1"/>
</dbReference>
<dbReference type="EMBL" id="JBHUEO010000102">
    <property type="protein sequence ID" value="MFD1708521.1"/>
    <property type="molecule type" value="Genomic_DNA"/>
</dbReference>
<organism evidence="1 2">
    <name type="scientific">Siminovitchia sediminis</name>
    <dbReference type="NCBI Taxonomy" id="1274353"/>
    <lineage>
        <taxon>Bacteria</taxon>
        <taxon>Bacillati</taxon>
        <taxon>Bacillota</taxon>
        <taxon>Bacilli</taxon>
        <taxon>Bacillales</taxon>
        <taxon>Bacillaceae</taxon>
        <taxon>Siminovitchia</taxon>
    </lineage>
</organism>
<dbReference type="InterPro" id="IPR006524">
    <property type="entry name" value="ArpU-like"/>
</dbReference>
<protein>
    <submittedName>
        <fullName evidence="1">ArpU family phage packaging/lysis transcriptional regulator</fullName>
    </submittedName>
</protein>
<gene>
    <name evidence="1" type="ORF">ACFSCZ_17740</name>
</gene>
<evidence type="ECO:0000313" key="1">
    <source>
        <dbReference type="EMBL" id="MFD1708521.1"/>
    </source>
</evidence>
<sequence>MAMRLGVGFFTNSEKLFSKDELEQVLQEDSSFFIEYVETKWLHRYFKMKAMANETAIPSITSTISDTPNRNNQFSSKTESYALKSIIANEWINLFHEKLDLLPEEFKKLIELKYLNRREDGKYHGDYFVYTQLNVSRAKYYRMKKEALEELGRLLYPS</sequence>
<proteinExistence type="predicted"/>
<accession>A0ABW4KNW1</accession>
<keyword evidence="2" id="KW-1185">Reference proteome</keyword>
<reference evidence="2" key="1">
    <citation type="journal article" date="2019" name="Int. J. Syst. Evol. Microbiol.">
        <title>The Global Catalogue of Microorganisms (GCM) 10K type strain sequencing project: providing services to taxonomists for standard genome sequencing and annotation.</title>
        <authorList>
            <consortium name="The Broad Institute Genomics Platform"/>
            <consortium name="The Broad Institute Genome Sequencing Center for Infectious Disease"/>
            <person name="Wu L."/>
            <person name="Ma J."/>
        </authorList>
    </citation>
    <scope>NUCLEOTIDE SEQUENCE [LARGE SCALE GENOMIC DNA]</scope>
    <source>
        <strain evidence="2">CGMCC 1.12295</strain>
    </source>
</reference>
<dbReference type="Proteomes" id="UP001597301">
    <property type="component" value="Unassembled WGS sequence"/>
</dbReference>
<name>A0ABW4KNW1_9BACI</name>
<dbReference type="RefSeq" id="WP_144463419.1">
    <property type="nucleotide sequence ID" value="NZ_JBHUEO010000102.1"/>
</dbReference>